<comment type="caution">
    <text evidence="1">The sequence shown here is derived from an EMBL/GenBank/DDBJ whole genome shotgun (WGS) entry which is preliminary data.</text>
</comment>
<sequence>MRILMLDPNISDTDTSLNTTTTQHNNVANSLDVNSQVMTMERSEVKNGDINHHIPTIVMPAVTKKRGCPAGTDVTVTGLKKKKGCMRPLPFDKKSSNEKISLMM</sequence>
<organism evidence="1 2">
    <name type="scientific">Ignelater luminosus</name>
    <name type="common">Cucubano</name>
    <name type="synonym">Pyrophorus luminosus</name>
    <dbReference type="NCBI Taxonomy" id="2038154"/>
    <lineage>
        <taxon>Eukaryota</taxon>
        <taxon>Metazoa</taxon>
        <taxon>Ecdysozoa</taxon>
        <taxon>Arthropoda</taxon>
        <taxon>Hexapoda</taxon>
        <taxon>Insecta</taxon>
        <taxon>Pterygota</taxon>
        <taxon>Neoptera</taxon>
        <taxon>Endopterygota</taxon>
        <taxon>Coleoptera</taxon>
        <taxon>Polyphaga</taxon>
        <taxon>Elateriformia</taxon>
        <taxon>Elateroidea</taxon>
        <taxon>Elateridae</taxon>
        <taxon>Agrypninae</taxon>
        <taxon>Pyrophorini</taxon>
        <taxon>Ignelater</taxon>
    </lineage>
</organism>
<name>A0A8K0G597_IGNLU</name>
<dbReference type="AlphaFoldDB" id="A0A8K0G597"/>
<dbReference type="EMBL" id="VTPC01010255">
    <property type="protein sequence ID" value="KAF2892170.1"/>
    <property type="molecule type" value="Genomic_DNA"/>
</dbReference>
<gene>
    <name evidence="1" type="ORF">ILUMI_14004</name>
</gene>
<evidence type="ECO:0000313" key="2">
    <source>
        <dbReference type="Proteomes" id="UP000801492"/>
    </source>
</evidence>
<protein>
    <submittedName>
        <fullName evidence="1">Uncharacterized protein</fullName>
    </submittedName>
</protein>
<evidence type="ECO:0000313" key="1">
    <source>
        <dbReference type="EMBL" id="KAF2892170.1"/>
    </source>
</evidence>
<dbReference type="Proteomes" id="UP000801492">
    <property type="component" value="Unassembled WGS sequence"/>
</dbReference>
<proteinExistence type="predicted"/>
<keyword evidence="2" id="KW-1185">Reference proteome</keyword>
<accession>A0A8K0G597</accession>
<reference evidence="1" key="1">
    <citation type="submission" date="2019-08" db="EMBL/GenBank/DDBJ databases">
        <title>The genome of the North American firefly Photinus pyralis.</title>
        <authorList>
            <consortium name="Photinus pyralis genome working group"/>
            <person name="Fallon T.R."/>
            <person name="Sander Lower S.E."/>
            <person name="Weng J.-K."/>
        </authorList>
    </citation>
    <scope>NUCLEOTIDE SEQUENCE</scope>
    <source>
        <strain evidence="1">TRF0915ILg1</strain>
        <tissue evidence="1">Whole body</tissue>
    </source>
</reference>